<dbReference type="Proteomes" id="UP000676565">
    <property type="component" value="Unassembled WGS sequence"/>
</dbReference>
<comment type="caution">
    <text evidence="1">The sequence shown here is derived from an EMBL/GenBank/DDBJ whole genome shotgun (WGS) entry which is preliminary data.</text>
</comment>
<reference evidence="1 2" key="1">
    <citation type="submission" date="2021-04" db="EMBL/GenBank/DDBJ databases">
        <authorList>
            <person name="Ivanova A."/>
        </authorList>
    </citation>
    <scope>NUCLEOTIDE SEQUENCE [LARGE SCALE GENOMIC DNA]</scope>
    <source>
        <strain evidence="1 2">G18</strain>
    </source>
</reference>
<evidence type="ECO:0000313" key="1">
    <source>
        <dbReference type="EMBL" id="MBP3957820.1"/>
    </source>
</evidence>
<name>A0ABS5BVQ2_9BACT</name>
<evidence type="ECO:0000313" key="2">
    <source>
        <dbReference type="Proteomes" id="UP000676565"/>
    </source>
</evidence>
<accession>A0ABS5BVQ2</accession>
<dbReference type="EMBL" id="JAGKQQ010000001">
    <property type="protein sequence ID" value="MBP3957820.1"/>
    <property type="molecule type" value="Genomic_DNA"/>
</dbReference>
<dbReference type="RefSeq" id="WP_210657238.1">
    <property type="nucleotide sequence ID" value="NZ_JAGKQQ010000001.1"/>
</dbReference>
<keyword evidence="2" id="KW-1185">Reference proteome</keyword>
<protein>
    <submittedName>
        <fullName evidence="1">Uncharacterized protein</fullName>
    </submittedName>
</protein>
<organism evidence="1 2">
    <name type="scientific">Gemmata palustris</name>
    <dbReference type="NCBI Taxonomy" id="2822762"/>
    <lineage>
        <taxon>Bacteria</taxon>
        <taxon>Pseudomonadati</taxon>
        <taxon>Planctomycetota</taxon>
        <taxon>Planctomycetia</taxon>
        <taxon>Gemmatales</taxon>
        <taxon>Gemmataceae</taxon>
        <taxon>Gemmata</taxon>
    </lineage>
</organism>
<gene>
    <name evidence="1" type="ORF">J8F10_21415</name>
</gene>
<sequence length="134" mass="15343">MHVILTDGTNNIRDDLEVPAPISSVIFVHNAVFHPDVQRYRIPVLDAVFNLLGESSLAVMWREVGDLAEHEQVELGLARVAGTNLVFRHNALTTPYLEQHPRGMDIDFYGTRETHQWVVREWKERMGIEPDDTV</sequence>
<proteinExistence type="predicted"/>